<dbReference type="InterPro" id="IPR000873">
    <property type="entry name" value="AMP-dep_synth/lig_dom"/>
</dbReference>
<name>A0A7Y9IV41_9BURK</name>
<sequence length="567" mass="62344">MEDQYQALYTTFRWWVPQRFNIADACCRRWTATSADARRIALYAENMHGEREVWTFARLHEYANRLSNGLRRMGVQRGDRVAIALPQRPEAAVAHIAVYQLGAITVPLSTRLPGDVVEQRLRDSESRIVLVDGMAADTVLPAADRCPLLRQAIGIDLDDERVLSWRTLIARQESVFDMHPTSANDPAILLYKTGTTGPARGVVLSHGSLIGNLPGVVASQDWFPEPTDVLWTGSEWGGGHGLFDGLLPALYFGQPLVASRHASTPEQVFELLERYQVTNASLQPAALRGLLDAVPDAATRYKLSLRAMAVGGSHLDAALAARCERELGVTPNETYGQAEVRAIIGHSRHKWPTRPGSMGRPYPGHQVAIATPQGHPAPPGTVGEIVVNRYDIQGHADPALFLGYWRGEEAGRPVSGTWHHTGDLARVDEDGYFWYAGRIEDVFPADGGHTVVPDEVEAVLRGCPGVEDVAIVPGRASKVKAYVVRRRAGRDATELDAAQGDDDRFARELRDYARQHLPAWQVPADVEVMPALPMTVNGTVRRMALRFREEESARKRLPAQAPPAPAP</sequence>
<keyword evidence="4" id="KW-0067">ATP-binding</keyword>
<keyword evidence="2 7" id="KW-0436">Ligase</keyword>
<evidence type="ECO:0000259" key="6">
    <source>
        <dbReference type="Pfam" id="PF13193"/>
    </source>
</evidence>
<dbReference type="PANTHER" id="PTHR43605">
    <property type="entry name" value="ACYL-COENZYME A SYNTHETASE"/>
    <property type="match status" value="1"/>
</dbReference>
<dbReference type="AlphaFoldDB" id="A0A7Y9IV41"/>
<dbReference type="GO" id="GO:0004321">
    <property type="term" value="F:fatty-acyl-CoA synthase activity"/>
    <property type="evidence" value="ECO:0007669"/>
    <property type="project" value="TreeGrafter"/>
</dbReference>
<feature type="domain" description="AMP-dependent synthetase/ligase" evidence="5">
    <location>
        <begin position="38"/>
        <end position="390"/>
    </location>
</feature>
<dbReference type="GO" id="GO:0005524">
    <property type="term" value="F:ATP binding"/>
    <property type="evidence" value="ECO:0007669"/>
    <property type="project" value="UniProtKB-KW"/>
</dbReference>
<dbReference type="EC" id="6.2.1.1" evidence="7"/>
<dbReference type="Proteomes" id="UP000542125">
    <property type="component" value="Unassembled WGS sequence"/>
</dbReference>
<dbReference type="InterPro" id="IPR042099">
    <property type="entry name" value="ANL_N_sf"/>
</dbReference>
<dbReference type="Pfam" id="PF00501">
    <property type="entry name" value="AMP-binding"/>
    <property type="match status" value="1"/>
</dbReference>
<dbReference type="InterPro" id="IPR025110">
    <property type="entry name" value="AMP-bd_C"/>
</dbReference>
<feature type="domain" description="AMP-binding enzyme C-terminal" evidence="6">
    <location>
        <begin position="455"/>
        <end position="538"/>
    </location>
</feature>
<dbReference type="GO" id="GO:0006633">
    <property type="term" value="P:fatty acid biosynthetic process"/>
    <property type="evidence" value="ECO:0007669"/>
    <property type="project" value="TreeGrafter"/>
</dbReference>
<dbReference type="GO" id="GO:0003987">
    <property type="term" value="F:acetate-CoA ligase activity"/>
    <property type="evidence" value="ECO:0007669"/>
    <property type="project" value="UniProtKB-EC"/>
</dbReference>
<proteinExistence type="inferred from homology"/>
<dbReference type="Gene3D" id="3.40.50.12780">
    <property type="entry name" value="N-terminal domain of ligase-like"/>
    <property type="match status" value="1"/>
</dbReference>
<dbReference type="Pfam" id="PF13193">
    <property type="entry name" value="AMP-binding_C"/>
    <property type="match status" value="1"/>
</dbReference>
<evidence type="ECO:0000256" key="3">
    <source>
        <dbReference type="ARBA" id="ARBA00022741"/>
    </source>
</evidence>
<dbReference type="Gene3D" id="3.30.300.30">
    <property type="match status" value="1"/>
</dbReference>
<reference evidence="7 8" key="1">
    <citation type="submission" date="2020-07" db="EMBL/GenBank/DDBJ databases">
        <title>Genomic Encyclopedia of Type Strains, Phase IV (KMG-V): Genome sequencing to study the core and pangenomes of soil and plant-associated prokaryotes.</title>
        <authorList>
            <person name="Whitman W."/>
        </authorList>
    </citation>
    <scope>NUCLEOTIDE SEQUENCE [LARGE SCALE GENOMIC DNA]</scope>
    <source>
        <strain evidence="7 8">SAS40</strain>
    </source>
</reference>
<protein>
    <submittedName>
        <fullName evidence="7">Acetyl-CoA synthetase</fullName>
        <ecNumber evidence="7">6.2.1.1</ecNumber>
    </submittedName>
</protein>
<accession>A0A7Y9IV41</accession>
<evidence type="ECO:0000256" key="4">
    <source>
        <dbReference type="ARBA" id="ARBA00022840"/>
    </source>
</evidence>
<keyword evidence="8" id="KW-1185">Reference proteome</keyword>
<evidence type="ECO:0000256" key="2">
    <source>
        <dbReference type="ARBA" id="ARBA00022598"/>
    </source>
</evidence>
<organism evidence="7 8">
    <name type="scientific">Pigmentiphaga litoralis</name>
    <dbReference type="NCBI Taxonomy" id="516702"/>
    <lineage>
        <taxon>Bacteria</taxon>
        <taxon>Pseudomonadati</taxon>
        <taxon>Pseudomonadota</taxon>
        <taxon>Betaproteobacteria</taxon>
        <taxon>Burkholderiales</taxon>
        <taxon>Alcaligenaceae</taxon>
        <taxon>Pigmentiphaga</taxon>
    </lineage>
</organism>
<gene>
    <name evidence="7" type="ORF">FHW18_002711</name>
</gene>
<dbReference type="EMBL" id="JACBYR010000001">
    <property type="protein sequence ID" value="NYE83440.1"/>
    <property type="molecule type" value="Genomic_DNA"/>
</dbReference>
<evidence type="ECO:0000256" key="1">
    <source>
        <dbReference type="ARBA" id="ARBA00006432"/>
    </source>
</evidence>
<evidence type="ECO:0000313" key="8">
    <source>
        <dbReference type="Proteomes" id="UP000542125"/>
    </source>
</evidence>
<keyword evidence="3" id="KW-0547">Nucleotide-binding</keyword>
<dbReference type="PANTHER" id="PTHR43605:SF10">
    <property type="entry name" value="ACYL-COA SYNTHETASE MEDIUM CHAIN FAMILY MEMBER 3"/>
    <property type="match status" value="1"/>
</dbReference>
<comment type="caution">
    <text evidence="7">The sequence shown here is derived from an EMBL/GenBank/DDBJ whole genome shotgun (WGS) entry which is preliminary data.</text>
</comment>
<dbReference type="InterPro" id="IPR045851">
    <property type="entry name" value="AMP-bd_C_sf"/>
</dbReference>
<evidence type="ECO:0000313" key="7">
    <source>
        <dbReference type="EMBL" id="NYE83440.1"/>
    </source>
</evidence>
<comment type="similarity">
    <text evidence="1">Belongs to the ATP-dependent AMP-binding enzyme family.</text>
</comment>
<dbReference type="SUPFAM" id="SSF56801">
    <property type="entry name" value="Acetyl-CoA synthetase-like"/>
    <property type="match status" value="1"/>
</dbReference>
<dbReference type="GO" id="GO:0006637">
    <property type="term" value="P:acyl-CoA metabolic process"/>
    <property type="evidence" value="ECO:0007669"/>
    <property type="project" value="TreeGrafter"/>
</dbReference>
<evidence type="ECO:0000259" key="5">
    <source>
        <dbReference type="Pfam" id="PF00501"/>
    </source>
</evidence>
<dbReference type="GO" id="GO:0015645">
    <property type="term" value="F:fatty acid ligase activity"/>
    <property type="evidence" value="ECO:0007669"/>
    <property type="project" value="TreeGrafter"/>
</dbReference>
<dbReference type="InterPro" id="IPR051087">
    <property type="entry name" value="Mitochondrial_ACSM"/>
</dbReference>